<dbReference type="GO" id="GO:0035438">
    <property type="term" value="F:cyclic-di-GMP binding"/>
    <property type="evidence" value="ECO:0007669"/>
    <property type="project" value="InterPro"/>
</dbReference>
<feature type="domain" description="PilZ" evidence="1">
    <location>
        <begin position="25"/>
        <end position="106"/>
    </location>
</feature>
<dbReference type="EMBL" id="CP121196">
    <property type="protein sequence ID" value="XBH16816.1"/>
    <property type="molecule type" value="Genomic_DNA"/>
</dbReference>
<dbReference type="AlphaFoldDB" id="A0AAU7DJ80"/>
<reference evidence="2" key="1">
    <citation type="submission" date="2023-03" db="EMBL/GenBank/DDBJ databases">
        <title>Edaphobacter sp.</title>
        <authorList>
            <person name="Huber K.J."/>
            <person name="Papendorf J."/>
            <person name="Pilke C."/>
            <person name="Bunk B."/>
            <person name="Sproeer C."/>
            <person name="Pester M."/>
        </authorList>
    </citation>
    <scope>NUCLEOTIDE SEQUENCE</scope>
    <source>
        <strain evidence="2">DSM 110680</strain>
    </source>
</reference>
<name>A0AAU7DJ80_9BACT</name>
<evidence type="ECO:0000259" key="1">
    <source>
        <dbReference type="Pfam" id="PF07238"/>
    </source>
</evidence>
<protein>
    <submittedName>
        <fullName evidence="2">PilZ domain-containing protein</fullName>
    </submittedName>
</protein>
<proteinExistence type="predicted"/>
<sequence>MMEISKTDAPEEMSQTGRGNFLKEVRCAVRFPLSLPVEMADDKLHDHPAVTRNVSANGVLLELTGPLAVGEELDFHLRMPGSVLGTPQDVLVHCRGRVVRCSISQSQYQAAATIDEYHFVEQ</sequence>
<dbReference type="Pfam" id="PF07238">
    <property type="entry name" value="PilZ"/>
    <property type="match status" value="1"/>
</dbReference>
<evidence type="ECO:0000313" key="2">
    <source>
        <dbReference type="EMBL" id="XBH16816.1"/>
    </source>
</evidence>
<accession>A0AAU7DJ80</accession>
<dbReference type="SUPFAM" id="SSF141371">
    <property type="entry name" value="PilZ domain-like"/>
    <property type="match status" value="1"/>
</dbReference>
<dbReference type="Gene3D" id="2.40.10.220">
    <property type="entry name" value="predicted glycosyltransferase like domains"/>
    <property type="match status" value="1"/>
</dbReference>
<dbReference type="InterPro" id="IPR009875">
    <property type="entry name" value="PilZ_domain"/>
</dbReference>
<gene>
    <name evidence="2" type="ORF">P8935_19845</name>
</gene>
<dbReference type="RefSeq" id="WP_348262044.1">
    <property type="nucleotide sequence ID" value="NZ_CP121196.1"/>
</dbReference>
<organism evidence="2">
    <name type="scientific">Telmatobacter sp. DSM 110680</name>
    <dbReference type="NCBI Taxonomy" id="3036704"/>
    <lineage>
        <taxon>Bacteria</taxon>
        <taxon>Pseudomonadati</taxon>
        <taxon>Acidobacteriota</taxon>
        <taxon>Terriglobia</taxon>
        <taxon>Terriglobales</taxon>
        <taxon>Acidobacteriaceae</taxon>
        <taxon>Telmatobacter</taxon>
    </lineage>
</organism>